<protein>
    <submittedName>
        <fullName evidence="1">Uncharacterized protein</fullName>
    </submittedName>
</protein>
<name>A0A0G4JYT4_9GAMM</name>
<evidence type="ECO:0000313" key="1">
    <source>
        <dbReference type="EMBL" id="CPR19171.1"/>
    </source>
</evidence>
<dbReference type="EMBL" id="CGIG01000001">
    <property type="protein sequence ID" value="CPR19171.1"/>
    <property type="molecule type" value="Genomic_DNA"/>
</dbReference>
<dbReference type="STRING" id="1109412.BN1221_03615c"/>
<dbReference type="AlphaFoldDB" id="A0A0G4JYT4"/>
<reference evidence="2" key="1">
    <citation type="submission" date="2015-01" db="EMBL/GenBank/DDBJ databases">
        <authorList>
            <person name="Paterson Steve"/>
        </authorList>
    </citation>
    <scope>NUCLEOTIDE SEQUENCE [LARGE SCALE GENOMIC DNA]</scope>
    <source>
        <strain evidence="2">OBR1</strain>
    </source>
</reference>
<gene>
    <name evidence="1" type="ORF">BN1221_03615c</name>
</gene>
<evidence type="ECO:0000313" key="2">
    <source>
        <dbReference type="Proteomes" id="UP000044377"/>
    </source>
</evidence>
<proteinExistence type="predicted"/>
<keyword evidence="2" id="KW-1185">Reference proteome</keyword>
<dbReference type="Proteomes" id="UP000044377">
    <property type="component" value="Unassembled WGS sequence"/>
</dbReference>
<accession>A0A0G4JYT4</accession>
<organism evidence="1 2">
    <name type="scientific">Brenneria goodwinii</name>
    <dbReference type="NCBI Taxonomy" id="1109412"/>
    <lineage>
        <taxon>Bacteria</taxon>
        <taxon>Pseudomonadati</taxon>
        <taxon>Pseudomonadota</taxon>
        <taxon>Gammaproteobacteria</taxon>
        <taxon>Enterobacterales</taxon>
        <taxon>Pectobacteriaceae</taxon>
        <taxon>Brenneria</taxon>
    </lineage>
</organism>
<sequence length="47" mass="5312">MSSFPVKRARQVKRRCELEDALGVTLFIRKTRSLALAPQAWTHQSAG</sequence>